<evidence type="ECO:0000256" key="1">
    <source>
        <dbReference type="SAM" id="MobiDB-lite"/>
    </source>
</evidence>
<dbReference type="Pfam" id="PF09707">
    <property type="entry name" value="Cas_Cas2CT1978"/>
    <property type="match status" value="1"/>
</dbReference>
<dbReference type="NCBIfam" id="TIGR01873">
    <property type="entry name" value="cas_CT1978"/>
    <property type="match status" value="1"/>
</dbReference>
<sequence length="121" mass="13834">MVTIVLTSCPAGLRGHLTRWLEEIAPGVFVGKVNSRLRDILWGLVIEMVGSGRAIMVYPDRNAEQGYAYKVHRHDWEVVDVEGLSLIRRPFKNRTKDDVGLKSGWSNPAKRRRARHARRSE</sequence>
<reference evidence="2" key="2">
    <citation type="submission" date="2024-05" db="EMBL/GenBank/DDBJ databases">
        <authorList>
            <person name="Wolfe A."/>
        </authorList>
    </citation>
    <scope>NUCLEOTIDE SEQUENCE</scope>
    <source>
        <strain evidence="2">UMB1064</strain>
    </source>
</reference>
<dbReference type="EMBL" id="JASOOY020000033">
    <property type="protein sequence ID" value="MEO3717923.1"/>
    <property type="molecule type" value="Genomic_DNA"/>
</dbReference>
<name>A0AAW9SZ49_CORAY</name>
<accession>A0AAW9SZ49</accession>
<dbReference type="RefSeq" id="WP_284826803.1">
    <property type="nucleotide sequence ID" value="NZ_JASOOY020000033.1"/>
</dbReference>
<gene>
    <name evidence="2" type="primary">cas2e</name>
    <name evidence="2" type="ORF">QP460_010035</name>
</gene>
<dbReference type="Gene3D" id="3.30.70.240">
    <property type="match status" value="1"/>
</dbReference>
<organism evidence="2 3">
    <name type="scientific">Corynebacterium amycolatum</name>
    <dbReference type="NCBI Taxonomy" id="43765"/>
    <lineage>
        <taxon>Bacteria</taxon>
        <taxon>Bacillati</taxon>
        <taxon>Actinomycetota</taxon>
        <taxon>Actinomycetes</taxon>
        <taxon>Mycobacteriales</taxon>
        <taxon>Corynebacteriaceae</taxon>
        <taxon>Corynebacterium</taxon>
    </lineage>
</organism>
<protein>
    <submittedName>
        <fullName evidence="2">Type I-E CRISPR-associated endoribonuclease Cas2e</fullName>
    </submittedName>
</protein>
<evidence type="ECO:0000313" key="2">
    <source>
        <dbReference type="EMBL" id="MEO3717923.1"/>
    </source>
</evidence>
<dbReference type="CDD" id="cd09755">
    <property type="entry name" value="Cas2_I-E"/>
    <property type="match status" value="1"/>
</dbReference>
<reference evidence="2" key="1">
    <citation type="submission" date="2023-05" db="EMBL/GenBank/DDBJ databases">
        <authorList>
            <person name="Du J."/>
        </authorList>
    </citation>
    <scope>NUCLEOTIDE SEQUENCE</scope>
    <source>
        <strain evidence="2">UMB1064</strain>
    </source>
</reference>
<feature type="compositionally biased region" description="Basic residues" evidence="1">
    <location>
        <begin position="109"/>
        <end position="121"/>
    </location>
</feature>
<dbReference type="AlphaFoldDB" id="A0AAW9SZ49"/>
<feature type="region of interest" description="Disordered" evidence="1">
    <location>
        <begin position="96"/>
        <end position="121"/>
    </location>
</feature>
<dbReference type="Proteomes" id="UP001223646">
    <property type="component" value="Unassembled WGS sequence"/>
</dbReference>
<dbReference type="InterPro" id="IPR010152">
    <property type="entry name" value="CRISPR-assoc_prot_Cas2_sub"/>
</dbReference>
<comment type="caution">
    <text evidence="2">The sequence shown here is derived from an EMBL/GenBank/DDBJ whole genome shotgun (WGS) entry which is preliminary data.</text>
</comment>
<proteinExistence type="predicted"/>
<evidence type="ECO:0000313" key="3">
    <source>
        <dbReference type="Proteomes" id="UP001223646"/>
    </source>
</evidence>